<dbReference type="AlphaFoldDB" id="A0A939C172"/>
<dbReference type="Gene3D" id="3.40.30.10">
    <property type="entry name" value="Glutaredoxin"/>
    <property type="match status" value="1"/>
</dbReference>
<dbReference type="CDD" id="cd02976">
    <property type="entry name" value="NrdH"/>
    <property type="match status" value="1"/>
</dbReference>
<dbReference type="Proteomes" id="UP000663792">
    <property type="component" value="Unassembled WGS sequence"/>
</dbReference>
<dbReference type="InterPro" id="IPR002109">
    <property type="entry name" value="Glutaredoxin"/>
</dbReference>
<feature type="domain" description="Glutaredoxin" evidence="2">
    <location>
        <begin position="29"/>
        <end position="83"/>
    </location>
</feature>
<sequence length="103" mass="10954">MRNADPDRLVVPPVTTSAVDSRPDSDRPTIYLTSWCPFCNRLVAQLDAAGVEYDAVDVDEDEEAGELVKQLNGGNRVVPTVVFADGSALTNPPAQVVIGKLGS</sequence>
<accession>A0A939C172</accession>
<dbReference type="PROSITE" id="PS51354">
    <property type="entry name" value="GLUTAREDOXIN_2"/>
    <property type="match status" value="1"/>
</dbReference>
<dbReference type="NCBIfam" id="TIGR02200">
    <property type="entry name" value="GlrX_actino"/>
    <property type="match status" value="1"/>
</dbReference>
<dbReference type="InterPro" id="IPR051548">
    <property type="entry name" value="Grx-like_ET"/>
</dbReference>
<dbReference type="SUPFAM" id="SSF52833">
    <property type="entry name" value="Thioredoxin-like"/>
    <property type="match status" value="1"/>
</dbReference>
<reference evidence="3" key="1">
    <citation type="submission" date="2021-01" db="EMBL/GenBank/DDBJ databases">
        <title>YIM 132084 draft genome.</title>
        <authorList>
            <person name="An D."/>
        </authorList>
    </citation>
    <scope>NUCLEOTIDE SEQUENCE</scope>
    <source>
        <strain evidence="3">YIM 132084</strain>
    </source>
</reference>
<keyword evidence="4" id="KW-1185">Reference proteome</keyword>
<evidence type="ECO:0000313" key="3">
    <source>
        <dbReference type="EMBL" id="MBM9469496.1"/>
    </source>
</evidence>
<evidence type="ECO:0000259" key="2">
    <source>
        <dbReference type="Pfam" id="PF00462"/>
    </source>
</evidence>
<dbReference type="PANTHER" id="PTHR34386">
    <property type="entry name" value="GLUTAREDOXIN"/>
    <property type="match status" value="1"/>
</dbReference>
<evidence type="ECO:0000256" key="1">
    <source>
        <dbReference type="SAM" id="MobiDB-lite"/>
    </source>
</evidence>
<name>A0A939C172_9ACTN</name>
<feature type="region of interest" description="Disordered" evidence="1">
    <location>
        <begin position="1"/>
        <end position="24"/>
    </location>
</feature>
<evidence type="ECO:0000313" key="4">
    <source>
        <dbReference type="Proteomes" id="UP000663792"/>
    </source>
</evidence>
<dbReference type="InterPro" id="IPR036249">
    <property type="entry name" value="Thioredoxin-like_sf"/>
</dbReference>
<dbReference type="EMBL" id="JAERWK010000027">
    <property type="protein sequence ID" value="MBM9469496.1"/>
    <property type="molecule type" value="Genomic_DNA"/>
</dbReference>
<protein>
    <submittedName>
        <fullName evidence="3">Mycoredoxin</fullName>
    </submittedName>
</protein>
<dbReference type="InterPro" id="IPR011915">
    <property type="entry name" value="GlrX_actino"/>
</dbReference>
<comment type="caution">
    <text evidence="3">The sequence shown here is derived from an EMBL/GenBank/DDBJ whole genome shotgun (WGS) entry which is preliminary data.</text>
</comment>
<dbReference type="GO" id="GO:0045454">
    <property type="term" value="P:cell redox homeostasis"/>
    <property type="evidence" value="ECO:0007669"/>
    <property type="project" value="TreeGrafter"/>
</dbReference>
<proteinExistence type="predicted"/>
<dbReference type="GO" id="GO:0009055">
    <property type="term" value="F:electron transfer activity"/>
    <property type="evidence" value="ECO:0007669"/>
    <property type="project" value="TreeGrafter"/>
</dbReference>
<dbReference type="PANTHER" id="PTHR34386:SF1">
    <property type="entry name" value="GLUTAREDOXIN-LIKE PROTEIN NRDH"/>
    <property type="match status" value="1"/>
</dbReference>
<organism evidence="3 4">
    <name type="scientific">Nakamurella leprariae</name>
    <dbReference type="NCBI Taxonomy" id="2803911"/>
    <lineage>
        <taxon>Bacteria</taxon>
        <taxon>Bacillati</taxon>
        <taxon>Actinomycetota</taxon>
        <taxon>Actinomycetes</taxon>
        <taxon>Nakamurellales</taxon>
        <taxon>Nakamurellaceae</taxon>
        <taxon>Nakamurella</taxon>
    </lineage>
</organism>
<dbReference type="Pfam" id="PF00462">
    <property type="entry name" value="Glutaredoxin"/>
    <property type="match status" value="1"/>
</dbReference>
<gene>
    <name evidence="3" type="ORF">JL106_19590</name>
</gene>